<gene>
    <name evidence="2" type="ORF">Slati_0885600</name>
</gene>
<dbReference type="AlphaFoldDB" id="A0AAW2XMT9"/>
<feature type="region of interest" description="Disordered" evidence="1">
    <location>
        <begin position="50"/>
        <end position="105"/>
    </location>
</feature>
<proteinExistence type="predicted"/>
<sequence>MGYLTELKKKWETTIGPIPIVQKPPPLQRSAWQNLLPSVTRGRAPLITAAPTSLKSDSHMAPPIANPSTKEVESRVEDRRASSPLMAGSLAAHGSSKPHTHLNDSTPTAMNPTIFIGNVPLRTHAIPIQPEGRFAEGFNNSSRKTLQYIQPEK</sequence>
<feature type="compositionally biased region" description="Basic and acidic residues" evidence="1">
    <location>
        <begin position="70"/>
        <end position="81"/>
    </location>
</feature>
<evidence type="ECO:0000313" key="2">
    <source>
        <dbReference type="EMBL" id="KAL0455464.1"/>
    </source>
</evidence>
<reference evidence="2" key="2">
    <citation type="journal article" date="2024" name="Plant">
        <title>Genomic evolution and insights into agronomic trait innovations of Sesamum species.</title>
        <authorList>
            <person name="Miao H."/>
            <person name="Wang L."/>
            <person name="Qu L."/>
            <person name="Liu H."/>
            <person name="Sun Y."/>
            <person name="Le M."/>
            <person name="Wang Q."/>
            <person name="Wei S."/>
            <person name="Zheng Y."/>
            <person name="Lin W."/>
            <person name="Duan Y."/>
            <person name="Cao H."/>
            <person name="Xiong S."/>
            <person name="Wang X."/>
            <person name="Wei L."/>
            <person name="Li C."/>
            <person name="Ma Q."/>
            <person name="Ju M."/>
            <person name="Zhao R."/>
            <person name="Li G."/>
            <person name="Mu C."/>
            <person name="Tian Q."/>
            <person name="Mei H."/>
            <person name="Zhang T."/>
            <person name="Gao T."/>
            <person name="Zhang H."/>
        </authorList>
    </citation>
    <scope>NUCLEOTIDE SEQUENCE</scope>
    <source>
        <strain evidence="2">KEN1</strain>
    </source>
</reference>
<dbReference type="EMBL" id="JACGWN010000003">
    <property type="protein sequence ID" value="KAL0455464.1"/>
    <property type="molecule type" value="Genomic_DNA"/>
</dbReference>
<name>A0AAW2XMT9_9LAMI</name>
<organism evidence="2">
    <name type="scientific">Sesamum latifolium</name>
    <dbReference type="NCBI Taxonomy" id="2727402"/>
    <lineage>
        <taxon>Eukaryota</taxon>
        <taxon>Viridiplantae</taxon>
        <taxon>Streptophyta</taxon>
        <taxon>Embryophyta</taxon>
        <taxon>Tracheophyta</taxon>
        <taxon>Spermatophyta</taxon>
        <taxon>Magnoliopsida</taxon>
        <taxon>eudicotyledons</taxon>
        <taxon>Gunneridae</taxon>
        <taxon>Pentapetalae</taxon>
        <taxon>asterids</taxon>
        <taxon>lamiids</taxon>
        <taxon>Lamiales</taxon>
        <taxon>Pedaliaceae</taxon>
        <taxon>Sesamum</taxon>
    </lineage>
</organism>
<accession>A0AAW2XMT9</accession>
<protein>
    <submittedName>
        <fullName evidence="2">Uncharacterized protein</fullName>
    </submittedName>
</protein>
<evidence type="ECO:0000256" key="1">
    <source>
        <dbReference type="SAM" id="MobiDB-lite"/>
    </source>
</evidence>
<reference evidence="2" key="1">
    <citation type="submission" date="2020-06" db="EMBL/GenBank/DDBJ databases">
        <authorList>
            <person name="Li T."/>
            <person name="Hu X."/>
            <person name="Zhang T."/>
            <person name="Song X."/>
            <person name="Zhang H."/>
            <person name="Dai N."/>
            <person name="Sheng W."/>
            <person name="Hou X."/>
            <person name="Wei L."/>
        </authorList>
    </citation>
    <scope>NUCLEOTIDE SEQUENCE</scope>
    <source>
        <strain evidence="2">KEN1</strain>
        <tissue evidence="2">Leaf</tissue>
    </source>
</reference>
<comment type="caution">
    <text evidence="2">The sequence shown here is derived from an EMBL/GenBank/DDBJ whole genome shotgun (WGS) entry which is preliminary data.</text>
</comment>